<reference evidence="1 2" key="1">
    <citation type="submission" date="2019-12" db="EMBL/GenBank/DDBJ databases">
        <authorList>
            <person name="Wolfe R."/>
            <person name="Danczak R."/>
            <person name="Wilkins M."/>
        </authorList>
    </citation>
    <scope>NUCLEOTIDE SEQUENCE [LARGE SCALE GENOMIC DNA]</scope>
    <source>
        <strain evidence="1">X2_MaxBin.013</strain>
    </source>
</reference>
<dbReference type="Gene3D" id="3.30.460.40">
    <property type="match status" value="1"/>
</dbReference>
<protein>
    <submittedName>
        <fullName evidence="1">Uncharacterized protein</fullName>
    </submittedName>
</protein>
<comment type="caution">
    <text evidence="1">The sequence shown here is derived from an EMBL/GenBank/DDBJ whole genome shotgun (WGS) entry which is preliminary data.</text>
</comment>
<dbReference type="InterPro" id="IPR043519">
    <property type="entry name" value="NT_sf"/>
</dbReference>
<accession>A0A833NZ23</accession>
<dbReference type="SUPFAM" id="SSF81301">
    <property type="entry name" value="Nucleotidyltransferase"/>
    <property type="match status" value="1"/>
</dbReference>
<dbReference type="Proteomes" id="UP000488506">
    <property type="component" value="Unassembled WGS sequence"/>
</dbReference>
<proteinExistence type="predicted"/>
<gene>
    <name evidence="1" type="ORF">FD145_358</name>
</gene>
<dbReference type="EMBL" id="WPAF01000003">
    <property type="protein sequence ID" value="KAF0134977.1"/>
    <property type="molecule type" value="Genomic_DNA"/>
</dbReference>
<organism evidence="1 2">
    <name type="scientific">Candidatus Saganbacteria bacterium</name>
    <dbReference type="NCBI Taxonomy" id="2575572"/>
    <lineage>
        <taxon>Bacteria</taxon>
        <taxon>Bacillati</taxon>
        <taxon>Saganbacteria</taxon>
    </lineage>
</organism>
<evidence type="ECO:0000313" key="2">
    <source>
        <dbReference type="Proteomes" id="UP000488506"/>
    </source>
</evidence>
<sequence length="183" mass="21264">MELEKLLKHVAAKFDKLEIPYAITGALGSSFYGQPRTTHDFDIVVHLIAEKGKSKQIIKEFANDFYVSEEAIIDSLIHQTMFNIIHHDTGIKIDCWILKNDSFSRESFKRRKKENFSGSSLFFLSPEDLILNKLLWYKESDSEKQLKDIRGILEMQKIDANYINKWAAKLKVADILKQFKPHS</sequence>
<evidence type="ECO:0000313" key="1">
    <source>
        <dbReference type="EMBL" id="KAF0134977.1"/>
    </source>
</evidence>
<dbReference type="AlphaFoldDB" id="A0A833NZ23"/>
<name>A0A833NZ23_UNCSA</name>